<organism evidence="3 4">
    <name type="scientific">Durusdinium trenchii</name>
    <dbReference type="NCBI Taxonomy" id="1381693"/>
    <lineage>
        <taxon>Eukaryota</taxon>
        <taxon>Sar</taxon>
        <taxon>Alveolata</taxon>
        <taxon>Dinophyceae</taxon>
        <taxon>Suessiales</taxon>
        <taxon>Symbiodiniaceae</taxon>
        <taxon>Durusdinium</taxon>
    </lineage>
</organism>
<dbReference type="EMBL" id="CAXAMM010001470">
    <property type="protein sequence ID" value="CAK8992104.1"/>
    <property type="molecule type" value="Genomic_DNA"/>
</dbReference>
<gene>
    <name evidence="2" type="ORF">SCF082_LOCUS2951</name>
    <name evidence="3" type="ORF">SCF082_LOCUS2981</name>
</gene>
<feature type="compositionally biased region" description="Basic and acidic residues" evidence="1">
    <location>
        <begin position="97"/>
        <end position="107"/>
    </location>
</feature>
<proteinExistence type="predicted"/>
<evidence type="ECO:0000313" key="4">
    <source>
        <dbReference type="Proteomes" id="UP001642464"/>
    </source>
</evidence>
<sequence length="234" mass="24971">MLQKAPELIEAEINDFQEMDKKGKLTKWKKDKMTREIAFYGRLKNQVEQNNSKRMEDQAGDQFFVDFDELKIHRKAPGGPVKNPYGAPPQGQVLMYRHPDGSVKREPPPLPSGVSASQLTQGLVPGHGDMVLPHQRPMEDDEDGGESGESEDEEDDEEDDEPMLPSQLPDGTVLPASSEPSAPSAPLPPGPPPGPGLPPLPPGPPPLAALPPMPPGPPPGCGGLPCGISGVALL</sequence>
<evidence type="ECO:0000313" key="3">
    <source>
        <dbReference type="EMBL" id="CAK8992176.1"/>
    </source>
</evidence>
<reference evidence="3 4" key="1">
    <citation type="submission" date="2024-02" db="EMBL/GenBank/DDBJ databases">
        <authorList>
            <person name="Chen Y."/>
            <person name="Shah S."/>
            <person name="Dougan E. K."/>
            <person name="Thang M."/>
            <person name="Chan C."/>
        </authorList>
    </citation>
    <scope>NUCLEOTIDE SEQUENCE [LARGE SCALE GENOMIC DNA]</scope>
</reference>
<feature type="region of interest" description="Disordered" evidence="1">
    <location>
        <begin position="75"/>
        <end position="224"/>
    </location>
</feature>
<evidence type="ECO:0000313" key="2">
    <source>
        <dbReference type="EMBL" id="CAK8992104.1"/>
    </source>
</evidence>
<evidence type="ECO:0000256" key="1">
    <source>
        <dbReference type="SAM" id="MobiDB-lite"/>
    </source>
</evidence>
<name>A0ABP0HPN9_9DINO</name>
<keyword evidence="4" id="KW-1185">Reference proteome</keyword>
<feature type="compositionally biased region" description="Acidic residues" evidence="1">
    <location>
        <begin position="139"/>
        <end position="162"/>
    </location>
</feature>
<dbReference type="EMBL" id="CAXAMM010001492">
    <property type="protein sequence ID" value="CAK8992176.1"/>
    <property type="molecule type" value="Genomic_DNA"/>
</dbReference>
<accession>A0ABP0HPN9</accession>
<feature type="compositionally biased region" description="Pro residues" evidence="1">
    <location>
        <begin position="183"/>
        <end position="220"/>
    </location>
</feature>
<dbReference type="Proteomes" id="UP001642464">
    <property type="component" value="Unassembled WGS sequence"/>
</dbReference>
<protein>
    <submittedName>
        <fullName evidence="3">Copia protein</fullName>
    </submittedName>
</protein>
<comment type="caution">
    <text evidence="3">The sequence shown here is derived from an EMBL/GenBank/DDBJ whole genome shotgun (WGS) entry which is preliminary data.</text>
</comment>